<feature type="binding site" evidence="8">
    <location>
        <position position="48"/>
    </location>
    <ligand>
        <name>ATP</name>
        <dbReference type="ChEBI" id="CHEBI:30616"/>
    </ligand>
</feature>
<evidence type="ECO:0000256" key="9">
    <source>
        <dbReference type="RuleBase" id="RU003800"/>
    </source>
</evidence>
<dbReference type="SUPFAM" id="SSF56024">
    <property type="entry name" value="Phospholipase D/nuclease"/>
    <property type="match status" value="2"/>
</dbReference>
<dbReference type="eggNOG" id="COG0855">
    <property type="taxonomic scope" value="Bacteria"/>
</dbReference>
<comment type="function">
    <text evidence="8 9">Catalyzes the reversible transfer of the terminal phosphate of ATP to form a long-chain polyphosphate (polyP).</text>
</comment>
<evidence type="ECO:0000256" key="3">
    <source>
        <dbReference type="ARBA" id="ARBA00022723"/>
    </source>
</evidence>
<dbReference type="HAMAP" id="MF_00347">
    <property type="entry name" value="Polyphosphate_kinase"/>
    <property type="match status" value="1"/>
</dbReference>
<keyword evidence="2 8" id="KW-0808">Transferase</keyword>
<evidence type="ECO:0000313" key="14">
    <source>
        <dbReference type="EMBL" id="ADO83392.1"/>
    </source>
</evidence>
<dbReference type="PANTHER" id="PTHR30218">
    <property type="entry name" value="POLYPHOSPHATE KINASE"/>
    <property type="match status" value="1"/>
</dbReference>
<dbReference type="GO" id="GO:0005524">
    <property type="term" value="F:ATP binding"/>
    <property type="evidence" value="ECO:0007669"/>
    <property type="project" value="UniProtKB-KW"/>
</dbReference>
<evidence type="ECO:0000259" key="10">
    <source>
        <dbReference type="Pfam" id="PF02503"/>
    </source>
</evidence>
<accession>E3H9K3</accession>
<dbReference type="GO" id="GO:0046872">
    <property type="term" value="F:metal ion binding"/>
    <property type="evidence" value="ECO:0007669"/>
    <property type="project" value="UniProtKB-KW"/>
</dbReference>
<dbReference type="PIRSF" id="PIRSF015589">
    <property type="entry name" value="PP_kinase"/>
    <property type="match status" value="1"/>
</dbReference>
<dbReference type="FunFam" id="3.30.870.10:FF:000001">
    <property type="entry name" value="Polyphosphate kinase"/>
    <property type="match status" value="1"/>
</dbReference>
<feature type="domain" description="Polyphosphate kinase C-terminal" evidence="12">
    <location>
        <begin position="498"/>
        <end position="668"/>
    </location>
</feature>
<dbReference type="Pfam" id="PF02503">
    <property type="entry name" value="PP_kinase"/>
    <property type="match status" value="1"/>
</dbReference>
<organism evidence="14 15">
    <name type="scientific">Ilyobacter polytropus (strain ATCC 51220 / DSM 2926 / LMG 16218 / CuHBu1)</name>
    <dbReference type="NCBI Taxonomy" id="572544"/>
    <lineage>
        <taxon>Bacteria</taxon>
        <taxon>Fusobacteriati</taxon>
        <taxon>Fusobacteriota</taxon>
        <taxon>Fusobacteriia</taxon>
        <taxon>Fusobacteriales</taxon>
        <taxon>Fusobacteriaceae</taxon>
        <taxon>Ilyobacter</taxon>
    </lineage>
</organism>
<evidence type="ECO:0000256" key="1">
    <source>
        <dbReference type="ARBA" id="ARBA00022553"/>
    </source>
</evidence>
<keyword evidence="1 8" id="KW-0597">Phosphoprotein</keyword>
<name>E3H9K3_ILYPC</name>
<dbReference type="STRING" id="572544.Ilyop_1614"/>
<feature type="domain" description="Polyphosphate kinase middle" evidence="10">
    <location>
        <begin position="124"/>
        <end position="300"/>
    </location>
</feature>
<keyword evidence="5 8" id="KW-0418">Kinase</keyword>
<keyword evidence="3 8" id="KW-0479">Metal-binding</keyword>
<evidence type="ECO:0000259" key="12">
    <source>
        <dbReference type="Pfam" id="PF13090"/>
    </source>
</evidence>
<dbReference type="CDD" id="cd09168">
    <property type="entry name" value="PLDc_PaPPK1_C2_like"/>
    <property type="match status" value="1"/>
</dbReference>
<proteinExistence type="inferred from homology"/>
<dbReference type="NCBIfam" id="NF003918">
    <property type="entry name" value="PRK05443.1-2"/>
    <property type="match status" value="1"/>
</dbReference>
<comment type="catalytic activity">
    <reaction evidence="8 9">
        <text>[phosphate](n) + ATP = [phosphate](n+1) + ADP</text>
        <dbReference type="Rhea" id="RHEA:19573"/>
        <dbReference type="Rhea" id="RHEA-COMP:9859"/>
        <dbReference type="Rhea" id="RHEA-COMP:14280"/>
        <dbReference type="ChEBI" id="CHEBI:16838"/>
        <dbReference type="ChEBI" id="CHEBI:30616"/>
        <dbReference type="ChEBI" id="CHEBI:456216"/>
        <dbReference type="EC" id="2.7.4.1"/>
    </reaction>
</comment>
<evidence type="ECO:0000256" key="7">
    <source>
        <dbReference type="ARBA" id="ARBA00022842"/>
    </source>
</evidence>
<dbReference type="Pfam" id="PF17941">
    <property type="entry name" value="PP_kinase_C_1"/>
    <property type="match status" value="1"/>
</dbReference>
<dbReference type="EC" id="2.7.4.1" evidence="8 9"/>
<dbReference type="InterPro" id="IPR025200">
    <property type="entry name" value="PPK_C_dom2"/>
</dbReference>
<dbReference type="Proteomes" id="UP000006875">
    <property type="component" value="Chromosome"/>
</dbReference>
<dbReference type="EMBL" id="CP002281">
    <property type="protein sequence ID" value="ADO83392.1"/>
    <property type="molecule type" value="Genomic_DNA"/>
</dbReference>
<feature type="binding site" evidence="8">
    <location>
        <position position="400"/>
    </location>
    <ligand>
        <name>Mg(2+)</name>
        <dbReference type="ChEBI" id="CHEBI:18420"/>
    </ligand>
</feature>
<keyword evidence="4 8" id="KW-0547">Nucleotide-binding</keyword>
<comment type="similarity">
    <text evidence="8 9">Belongs to the polyphosphate kinase 1 (PPK1) family.</text>
</comment>
<dbReference type="KEGG" id="ipo:Ilyop_1614"/>
<dbReference type="NCBIfam" id="NF003921">
    <property type="entry name" value="PRK05443.2-2"/>
    <property type="match status" value="1"/>
</dbReference>
<feature type="domain" description="Polyphosphate kinase C-terminal" evidence="13">
    <location>
        <begin position="327"/>
        <end position="491"/>
    </location>
</feature>
<evidence type="ECO:0000259" key="13">
    <source>
        <dbReference type="Pfam" id="PF17941"/>
    </source>
</evidence>
<keyword evidence="7 8" id="KW-0460">Magnesium</keyword>
<dbReference type="PANTHER" id="PTHR30218:SF0">
    <property type="entry name" value="POLYPHOSPHATE KINASE"/>
    <property type="match status" value="1"/>
</dbReference>
<gene>
    <name evidence="8" type="primary">ppk</name>
    <name evidence="14" type="ordered locus">Ilyop_1614</name>
</gene>
<protein>
    <recommendedName>
        <fullName evidence="8 9">Polyphosphate kinase</fullName>
        <ecNumber evidence="8 9">2.7.4.1</ecNumber>
    </recommendedName>
    <alternativeName>
        <fullName evidence="8">ATP-polyphosphate phosphotransferase</fullName>
    </alternativeName>
    <alternativeName>
        <fullName evidence="8">Polyphosphoric acid kinase</fullName>
    </alternativeName>
</protein>
<feature type="binding site" evidence="8">
    <location>
        <position position="370"/>
    </location>
    <ligand>
        <name>Mg(2+)</name>
        <dbReference type="ChEBI" id="CHEBI:18420"/>
    </ligand>
</feature>
<dbReference type="NCBIfam" id="TIGR03705">
    <property type="entry name" value="poly_P_kin"/>
    <property type="match status" value="1"/>
</dbReference>
<comment type="cofactor">
    <cofactor evidence="8">
        <name>Mg(2+)</name>
        <dbReference type="ChEBI" id="CHEBI:18420"/>
    </cofactor>
</comment>
<evidence type="ECO:0000256" key="2">
    <source>
        <dbReference type="ARBA" id="ARBA00022679"/>
    </source>
</evidence>
<dbReference type="NCBIfam" id="NF003917">
    <property type="entry name" value="PRK05443.1-1"/>
    <property type="match status" value="1"/>
</dbReference>
<feature type="domain" description="Polyphosphate kinase N-terminal" evidence="11">
    <location>
        <begin position="10"/>
        <end position="111"/>
    </location>
</feature>
<dbReference type="GO" id="GO:0009358">
    <property type="term" value="C:polyphosphate kinase complex"/>
    <property type="evidence" value="ECO:0007669"/>
    <property type="project" value="InterPro"/>
</dbReference>
<evidence type="ECO:0000256" key="4">
    <source>
        <dbReference type="ARBA" id="ARBA00022741"/>
    </source>
</evidence>
<dbReference type="InterPro" id="IPR036832">
    <property type="entry name" value="PPK_N_dom_sf"/>
</dbReference>
<keyword evidence="6 8" id="KW-0067">ATP-binding</keyword>
<dbReference type="Gene3D" id="3.30.1840.10">
    <property type="entry name" value="Polyphosphate kinase middle domain"/>
    <property type="match status" value="1"/>
</dbReference>
<dbReference type="GO" id="GO:0006799">
    <property type="term" value="P:polyphosphate biosynthetic process"/>
    <property type="evidence" value="ECO:0007669"/>
    <property type="project" value="UniProtKB-UniRule"/>
</dbReference>
<dbReference type="HOGENOM" id="CLU_009678_5_0_0"/>
<sequence>MGNNYEYNHFYNRELSWLEFNQRVLEEVSDSINPLLERLKFLAITSSNLDEFFMVRVAGLIAQYEEGLIKKDISGLTPEDQLKAINKRVKKFVQDQYTSYKEVLNTLNKKNHLKIKKYSQLDKKQKIYVDEFYSETLFPILTPMGIDVSRPFPHILTGSLNIVVHLQHESEKHMSIVQVPRVINRIIELPSNSGIEFILIEEIIKSNLQDLFPGCNILDTGFFRITRNADMIIDEDEADDLLIEIEKELQKRKWGEPVRIEYDKDIPKKCLEFLTRNLKIQFSNLYEIDGPLDLTFIFELMDHDGFKDIKYEKYTPKRYAQLEKNTIYTTLKKEDVILSHPYDSFDHISDLIEAAATDKNVLAIKQTLYRVSGDSPIISSLIKAARSNKQVTVMVELKARFDEERNIMWAKELEKSGCHVIYGIKGLKTHAKCLLIVRREPSGIKRYLHLGTGNYNNSTAKLYTDLSLLTTNEELCADVSNLFNILTGFSQNRKWKRLITAPKDMRNEFYRLIDREIQHTANGKKGKIIVKINSLVDEKIIKKLYDASRVGVEIVLIVRGACCLKTGIKGISENIKVFSLIGRFLEHTRVYHFENNGDPELFLSSADWMSRNLDRRIETLFPVIKSGPYKKVMETIDSILKDNIKLRQLDEKGTYFKVKNDKKNFSSQEYLYGKKQ</sequence>
<feature type="active site" description="Phosphohistidine intermediate" evidence="8">
    <location>
        <position position="430"/>
    </location>
</feature>
<dbReference type="Pfam" id="PF13090">
    <property type="entry name" value="PP_kinase_C"/>
    <property type="match status" value="1"/>
</dbReference>
<dbReference type="InterPro" id="IPR024953">
    <property type="entry name" value="PP_kinase_middle"/>
</dbReference>
<dbReference type="CDD" id="cd09165">
    <property type="entry name" value="PLDc_PaPPK1_C1_like"/>
    <property type="match status" value="1"/>
</dbReference>
<dbReference type="SUPFAM" id="SSF143724">
    <property type="entry name" value="PHP14-like"/>
    <property type="match status" value="1"/>
</dbReference>
<evidence type="ECO:0000313" key="15">
    <source>
        <dbReference type="Proteomes" id="UP000006875"/>
    </source>
</evidence>
<dbReference type="SUPFAM" id="SSF140356">
    <property type="entry name" value="PPK N-terminal domain-like"/>
    <property type="match status" value="1"/>
</dbReference>
<dbReference type="InterPro" id="IPR025198">
    <property type="entry name" value="PPK_N_dom"/>
</dbReference>
<evidence type="ECO:0000256" key="5">
    <source>
        <dbReference type="ARBA" id="ARBA00022777"/>
    </source>
</evidence>
<dbReference type="InterPro" id="IPR041108">
    <property type="entry name" value="PP_kinase_C_1"/>
</dbReference>
<feature type="binding site" evidence="8">
    <location>
        <position position="463"/>
    </location>
    <ligand>
        <name>ATP</name>
        <dbReference type="ChEBI" id="CHEBI:30616"/>
    </ligand>
</feature>
<evidence type="ECO:0000259" key="11">
    <source>
        <dbReference type="Pfam" id="PF13089"/>
    </source>
</evidence>
<feature type="binding site" evidence="8">
    <location>
        <position position="587"/>
    </location>
    <ligand>
        <name>ATP</name>
        <dbReference type="ChEBI" id="CHEBI:30616"/>
    </ligand>
</feature>
<feature type="binding site" evidence="8">
    <location>
        <position position="559"/>
    </location>
    <ligand>
        <name>ATP</name>
        <dbReference type="ChEBI" id="CHEBI:30616"/>
    </ligand>
</feature>
<dbReference type="Gene3D" id="1.20.58.310">
    <property type="entry name" value="Polyphosphate kinase N-terminal domain"/>
    <property type="match status" value="1"/>
</dbReference>
<dbReference type="GO" id="GO:0008976">
    <property type="term" value="F:polyphosphate kinase activity"/>
    <property type="evidence" value="ECO:0007669"/>
    <property type="project" value="UniProtKB-UniRule"/>
</dbReference>
<dbReference type="AlphaFoldDB" id="E3H9K3"/>
<evidence type="ECO:0000256" key="8">
    <source>
        <dbReference type="HAMAP-Rule" id="MF_00347"/>
    </source>
</evidence>
<dbReference type="InterPro" id="IPR036830">
    <property type="entry name" value="PP_kinase_middle_dom_sf"/>
</dbReference>
<dbReference type="RefSeq" id="WP_013388059.1">
    <property type="nucleotide sequence ID" value="NC_014632.1"/>
</dbReference>
<dbReference type="InterPro" id="IPR003414">
    <property type="entry name" value="PP_kinase"/>
</dbReference>
<keyword evidence="15" id="KW-1185">Reference proteome</keyword>
<evidence type="ECO:0000256" key="6">
    <source>
        <dbReference type="ARBA" id="ARBA00022840"/>
    </source>
</evidence>
<dbReference type="Gene3D" id="3.30.870.10">
    <property type="entry name" value="Endonuclease Chain A"/>
    <property type="match status" value="2"/>
</dbReference>
<dbReference type="Pfam" id="PF13089">
    <property type="entry name" value="PP_kinase_N"/>
    <property type="match status" value="1"/>
</dbReference>
<reference evidence="14 15" key="1">
    <citation type="journal article" date="2010" name="Stand. Genomic Sci.">
        <title>Complete genome sequence of Ilyobacter polytropus type strain (CuHbu1).</title>
        <authorList>
            <person name="Sikorski J."/>
            <person name="Chertkov O."/>
            <person name="Lapidus A."/>
            <person name="Nolan M."/>
            <person name="Lucas S."/>
            <person name="Del Rio T.G."/>
            <person name="Tice H."/>
            <person name="Cheng J.F."/>
            <person name="Tapia R."/>
            <person name="Han C."/>
            <person name="Goodwin L."/>
            <person name="Pitluck S."/>
            <person name="Liolios K."/>
            <person name="Ivanova N."/>
            <person name="Mavromatis K."/>
            <person name="Mikhailova N."/>
            <person name="Pati A."/>
            <person name="Chen A."/>
            <person name="Palaniappan K."/>
            <person name="Land M."/>
            <person name="Hauser L."/>
            <person name="Chang Y.J."/>
            <person name="Jeffries C.D."/>
            <person name="Brambilla E."/>
            <person name="Yasawong M."/>
            <person name="Rohde M."/>
            <person name="Pukall R."/>
            <person name="Spring S."/>
            <person name="Goker M."/>
            <person name="Woyke T."/>
            <person name="Bristow J."/>
            <person name="Eisen J.A."/>
            <person name="Markowitz V."/>
            <person name="Hugenholtz P."/>
            <person name="Kyrpides N.C."/>
            <person name="Klenk H.P."/>
        </authorList>
    </citation>
    <scope>NUCLEOTIDE SEQUENCE [LARGE SCALE GENOMIC DNA]</scope>
    <source>
        <strain evidence="15">ATCC 51220 / DSM 2926 / LMG 16218 / CuHBu1</strain>
    </source>
</reference>
<dbReference type="OrthoDB" id="9761456at2"/>
<comment type="PTM">
    <text evidence="8 9">An intermediate of this reaction is the autophosphorylated ppk in which a phosphate is covalently linked to a histidine residue through a N-P bond.</text>
</comment>